<dbReference type="KEGG" id="nah:F5544_19330"/>
<keyword evidence="8" id="KW-1185">Reference proteome</keyword>
<feature type="transmembrane region" description="Helical" evidence="6">
    <location>
        <begin position="93"/>
        <end position="120"/>
    </location>
</feature>
<dbReference type="EMBL" id="CP046172">
    <property type="protein sequence ID" value="QIS11734.1"/>
    <property type="molecule type" value="Genomic_DNA"/>
</dbReference>
<dbReference type="GO" id="GO:0005886">
    <property type="term" value="C:plasma membrane"/>
    <property type="evidence" value="ECO:0007669"/>
    <property type="project" value="UniProtKB-SubCell"/>
</dbReference>
<feature type="transmembrane region" description="Helical" evidence="6">
    <location>
        <begin position="626"/>
        <end position="649"/>
    </location>
</feature>
<reference evidence="7 8" key="1">
    <citation type="journal article" date="2019" name="ACS Chem. Biol.">
        <title>Identification and Mobilization of a Cryptic Antibiotic Biosynthesis Gene Locus from a Human-Pathogenic Nocardia Isolate.</title>
        <authorList>
            <person name="Herisse M."/>
            <person name="Ishida K."/>
            <person name="Porter J.L."/>
            <person name="Howden B."/>
            <person name="Hertweck C."/>
            <person name="Stinear T.P."/>
            <person name="Pidot S.J."/>
        </authorList>
    </citation>
    <scope>NUCLEOTIDE SEQUENCE [LARGE SCALE GENOMIC DNA]</scope>
    <source>
        <strain evidence="7 8">AUSMDU00012717</strain>
    </source>
</reference>
<feature type="transmembrane region" description="Helical" evidence="6">
    <location>
        <begin position="509"/>
        <end position="528"/>
    </location>
</feature>
<feature type="transmembrane region" description="Helical" evidence="6">
    <location>
        <begin position="394"/>
        <end position="414"/>
    </location>
</feature>
<evidence type="ECO:0000313" key="7">
    <source>
        <dbReference type="EMBL" id="QIS11734.1"/>
    </source>
</evidence>
<feature type="transmembrane region" description="Helical" evidence="6">
    <location>
        <begin position="336"/>
        <end position="355"/>
    </location>
</feature>
<dbReference type="Proteomes" id="UP000503540">
    <property type="component" value="Chromosome"/>
</dbReference>
<feature type="transmembrane region" description="Helical" evidence="6">
    <location>
        <begin position="141"/>
        <end position="162"/>
    </location>
</feature>
<feature type="transmembrane region" description="Helical" evidence="6">
    <location>
        <begin position="461"/>
        <end position="480"/>
    </location>
</feature>
<evidence type="ECO:0000256" key="4">
    <source>
        <dbReference type="ARBA" id="ARBA00022989"/>
    </source>
</evidence>
<dbReference type="InterPro" id="IPR019108">
    <property type="entry name" value="Caa3_assmbl_CtaG-rel"/>
</dbReference>
<keyword evidence="3 6" id="KW-0812">Transmembrane</keyword>
<evidence type="ECO:0000256" key="5">
    <source>
        <dbReference type="ARBA" id="ARBA00023136"/>
    </source>
</evidence>
<comment type="subcellular location">
    <subcellularLocation>
        <location evidence="1">Cell membrane</location>
        <topology evidence="1">Multi-pass membrane protein</topology>
    </subcellularLocation>
</comment>
<evidence type="ECO:0000256" key="3">
    <source>
        <dbReference type="ARBA" id="ARBA00022692"/>
    </source>
</evidence>
<accession>A0A6G9YEY4</accession>
<feature type="transmembrane region" description="Helical" evidence="6">
    <location>
        <begin position="580"/>
        <end position="606"/>
    </location>
</feature>
<organism evidence="7 8">
    <name type="scientific">Nocardia arthritidis</name>
    <dbReference type="NCBI Taxonomy" id="228602"/>
    <lineage>
        <taxon>Bacteria</taxon>
        <taxon>Bacillati</taxon>
        <taxon>Actinomycetota</taxon>
        <taxon>Actinomycetes</taxon>
        <taxon>Mycobacteriales</taxon>
        <taxon>Nocardiaceae</taxon>
        <taxon>Nocardia</taxon>
    </lineage>
</organism>
<evidence type="ECO:0000256" key="1">
    <source>
        <dbReference type="ARBA" id="ARBA00004651"/>
    </source>
</evidence>
<name>A0A6G9YEY4_9NOCA</name>
<gene>
    <name evidence="7" type="ORF">F5544_19330</name>
</gene>
<dbReference type="AlphaFoldDB" id="A0A6G9YEY4"/>
<feature type="transmembrane region" description="Helical" evidence="6">
    <location>
        <begin position="426"/>
        <end position="449"/>
    </location>
</feature>
<protein>
    <submittedName>
        <fullName evidence="7">Cytochrome c oxidase assembly protein</fullName>
    </submittedName>
</protein>
<feature type="transmembrane region" description="Helical" evidence="6">
    <location>
        <begin position="52"/>
        <end position="73"/>
    </location>
</feature>
<keyword evidence="5 6" id="KW-0472">Membrane</keyword>
<keyword evidence="4 6" id="KW-1133">Transmembrane helix</keyword>
<keyword evidence="2" id="KW-1003">Cell membrane</keyword>
<feature type="transmembrane region" description="Helical" evidence="6">
    <location>
        <begin position="205"/>
        <end position="224"/>
    </location>
</feature>
<feature type="transmembrane region" description="Helical" evidence="6">
    <location>
        <begin position="309"/>
        <end position="327"/>
    </location>
</feature>
<evidence type="ECO:0000256" key="6">
    <source>
        <dbReference type="SAM" id="Phobius"/>
    </source>
</evidence>
<dbReference type="Pfam" id="PF09678">
    <property type="entry name" value="Caa3_CtaG"/>
    <property type="match status" value="1"/>
</dbReference>
<sequence>MPQRRRRRRELFRPPSRPVTGVLFDSAARREVPVIRMAGTNVQIREFSHRSVGLAAAIGALALAIGSAVAAGAMPYHAAGTAYPGALDAVGYVLLRVVAALAGAFTLGSLVYAVCCTAITKQGRVDVDGYAGLRTAERASLVWLLAALALIPVGAAQAGGMSTGTLLRLGALGALLDASEKPRAWIVVAILAAVIAVATRMTLSWNGSAILVGVAGLAVLPPAVVGNAGEGPNHDYGTGAVIIFQIAVSVLPGLLFGVAAHVRRGGANADTAIRRCVRIVRLCLAAAAASGAVLVAVLLPPSAVLGTGYGRLALVSLVAAVGISFLVRRTASVHRIACAGALSMLAQAALVAMAVRPAPAFADRTFTAQQVFLGFDLPHAPDPLRLITLWRFDIVLGTAAIAAIGLYLAGVLRLRGRGDTWSPWRTLSWLTGCLVLLLATSSGLGAYGYGMFSMHMIQHMTLNMFAPVLLVLGAPVTLLLRAVSPAPRDGVPGVREWVLSLLHSRPTAILAHPGAALALFVISLYGLYFTPLFDGLIRYHWGHVAMNVHFLVVGYLFYWGIIGIDPGPRRLPHLGRLGMLFAVMPFHAFFGVAVMSMTTVIGERFYSQLQLSWPYSLMSDQRMGGGIAWVSGEVPILLVVGALLTQWVAQDRRTAVRTDRKDDEYGDSDLAAYNAMLEQLARTRR</sequence>
<proteinExistence type="predicted"/>
<feature type="transmembrane region" description="Helical" evidence="6">
    <location>
        <begin position="236"/>
        <end position="258"/>
    </location>
</feature>
<feature type="transmembrane region" description="Helical" evidence="6">
    <location>
        <begin position="540"/>
        <end position="559"/>
    </location>
</feature>
<evidence type="ECO:0000313" key="8">
    <source>
        <dbReference type="Proteomes" id="UP000503540"/>
    </source>
</evidence>
<evidence type="ECO:0000256" key="2">
    <source>
        <dbReference type="ARBA" id="ARBA00022475"/>
    </source>
</evidence>
<feature type="transmembrane region" description="Helical" evidence="6">
    <location>
        <begin position="279"/>
        <end position="303"/>
    </location>
</feature>
<feature type="transmembrane region" description="Helical" evidence="6">
    <location>
        <begin position="182"/>
        <end position="198"/>
    </location>
</feature>